<dbReference type="AlphaFoldDB" id="A0A0A8Y0Y9"/>
<name>A0A0A8Y0Y9_ARUDO</name>
<proteinExistence type="predicted"/>
<accession>A0A0A8Y0Y9</accession>
<sequence>MDSCFLLFFSLSENNNMFT</sequence>
<dbReference type="EMBL" id="GBRH01279257">
    <property type="protein sequence ID" value="JAD18638.1"/>
    <property type="molecule type" value="Transcribed_RNA"/>
</dbReference>
<reference evidence="1" key="2">
    <citation type="journal article" date="2015" name="Data Brief">
        <title>Shoot transcriptome of the giant reed, Arundo donax.</title>
        <authorList>
            <person name="Barrero R.A."/>
            <person name="Guerrero F.D."/>
            <person name="Moolhuijzen P."/>
            <person name="Goolsby J.A."/>
            <person name="Tidwell J."/>
            <person name="Bellgard S.E."/>
            <person name="Bellgard M.I."/>
        </authorList>
    </citation>
    <scope>NUCLEOTIDE SEQUENCE</scope>
    <source>
        <tissue evidence="1">Shoot tissue taken approximately 20 cm above the soil surface</tissue>
    </source>
</reference>
<organism evidence="1">
    <name type="scientific">Arundo donax</name>
    <name type="common">Giant reed</name>
    <name type="synonym">Donax arundinaceus</name>
    <dbReference type="NCBI Taxonomy" id="35708"/>
    <lineage>
        <taxon>Eukaryota</taxon>
        <taxon>Viridiplantae</taxon>
        <taxon>Streptophyta</taxon>
        <taxon>Embryophyta</taxon>
        <taxon>Tracheophyta</taxon>
        <taxon>Spermatophyta</taxon>
        <taxon>Magnoliopsida</taxon>
        <taxon>Liliopsida</taxon>
        <taxon>Poales</taxon>
        <taxon>Poaceae</taxon>
        <taxon>PACMAD clade</taxon>
        <taxon>Arundinoideae</taxon>
        <taxon>Arundineae</taxon>
        <taxon>Arundo</taxon>
    </lineage>
</organism>
<protein>
    <submittedName>
        <fullName evidence="1">Uncharacterized protein</fullName>
    </submittedName>
</protein>
<evidence type="ECO:0000313" key="1">
    <source>
        <dbReference type="EMBL" id="JAD18638.1"/>
    </source>
</evidence>
<reference evidence="1" key="1">
    <citation type="submission" date="2014-09" db="EMBL/GenBank/DDBJ databases">
        <authorList>
            <person name="Magalhaes I.L.F."/>
            <person name="Oliveira U."/>
            <person name="Santos F.R."/>
            <person name="Vidigal T.H.D.A."/>
            <person name="Brescovit A.D."/>
            <person name="Santos A.J."/>
        </authorList>
    </citation>
    <scope>NUCLEOTIDE SEQUENCE</scope>
    <source>
        <tissue evidence="1">Shoot tissue taken approximately 20 cm above the soil surface</tissue>
    </source>
</reference>